<evidence type="ECO:0000313" key="3">
    <source>
        <dbReference type="EMBL" id="MFD1586643.1"/>
    </source>
</evidence>
<dbReference type="RefSeq" id="WP_247379283.1">
    <property type="nucleotide sequence ID" value="NZ_JALLGV010000007.1"/>
</dbReference>
<comment type="caution">
    <text evidence="3">The sequence shown here is derived from an EMBL/GenBank/DDBJ whole genome shotgun (WGS) entry which is preliminary data.</text>
</comment>
<reference evidence="3 4" key="1">
    <citation type="journal article" date="2019" name="Int. J. Syst. Evol. Microbiol.">
        <title>The Global Catalogue of Microorganisms (GCM) 10K type strain sequencing project: providing services to taxonomists for standard genome sequencing and annotation.</title>
        <authorList>
            <consortium name="The Broad Institute Genomics Platform"/>
            <consortium name="The Broad Institute Genome Sequencing Center for Infectious Disease"/>
            <person name="Wu L."/>
            <person name="Ma J."/>
        </authorList>
    </citation>
    <scope>NUCLEOTIDE SEQUENCE [LARGE SCALE GENOMIC DNA]</scope>
    <source>
        <strain evidence="3 4">CGMCC 1.12125</strain>
    </source>
</reference>
<dbReference type="Pfam" id="PF25934">
    <property type="entry name" value="DUF7979"/>
    <property type="match status" value="1"/>
</dbReference>
<organism evidence="3 4">
    <name type="scientific">Halorientalis brevis</name>
    <dbReference type="NCBI Taxonomy" id="1126241"/>
    <lineage>
        <taxon>Archaea</taxon>
        <taxon>Methanobacteriati</taxon>
        <taxon>Methanobacteriota</taxon>
        <taxon>Stenosarchaea group</taxon>
        <taxon>Halobacteria</taxon>
        <taxon>Halobacteriales</taxon>
        <taxon>Haloarculaceae</taxon>
        <taxon>Halorientalis</taxon>
    </lineage>
</organism>
<dbReference type="EMBL" id="JBHUDJ010000002">
    <property type="protein sequence ID" value="MFD1586643.1"/>
    <property type="molecule type" value="Genomic_DNA"/>
</dbReference>
<evidence type="ECO:0000256" key="1">
    <source>
        <dbReference type="SAM" id="Phobius"/>
    </source>
</evidence>
<sequence>MNTDYVHRLESEEEGTFNASHEGHVRYTNLSTRGQQVVDHTIDRGKHVVETEDQTVSAFMYPTDYNNLGSGWYVVRHDGRNYLLATNKRTPGLSGVFLTPFVGIAGLVGFLLCARSLFTLYLRSMTID</sequence>
<gene>
    <name evidence="3" type="ORF">ACFR9U_06585</name>
</gene>
<dbReference type="InterPro" id="IPR058285">
    <property type="entry name" value="DUF7979"/>
</dbReference>
<proteinExistence type="predicted"/>
<accession>A0ABD6CB69</accession>
<keyword evidence="4" id="KW-1185">Reference proteome</keyword>
<dbReference type="AlphaFoldDB" id="A0ABD6CB69"/>
<dbReference type="Proteomes" id="UP001597119">
    <property type="component" value="Unassembled WGS sequence"/>
</dbReference>
<evidence type="ECO:0000259" key="2">
    <source>
        <dbReference type="Pfam" id="PF25934"/>
    </source>
</evidence>
<feature type="transmembrane region" description="Helical" evidence="1">
    <location>
        <begin position="97"/>
        <end position="122"/>
    </location>
</feature>
<feature type="domain" description="DUF7979" evidence="2">
    <location>
        <begin position="5"/>
        <end position="84"/>
    </location>
</feature>
<protein>
    <recommendedName>
        <fullName evidence="2">DUF7979 domain-containing protein</fullName>
    </recommendedName>
</protein>
<name>A0ABD6CB69_9EURY</name>
<keyword evidence="1" id="KW-0812">Transmembrane</keyword>
<keyword evidence="1" id="KW-0472">Membrane</keyword>
<evidence type="ECO:0000313" key="4">
    <source>
        <dbReference type="Proteomes" id="UP001597119"/>
    </source>
</evidence>
<keyword evidence="1" id="KW-1133">Transmembrane helix</keyword>